<dbReference type="Gene3D" id="3.40.830.10">
    <property type="entry name" value="LigB-like"/>
    <property type="match status" value="1"/>
</dbReference>
<evidence type="ECO:0000313" key="2">
    <source>
        <dbReference type="Ensembl" id="ENSOSUP00000004689.1"/>
    </source>
</evidence>
<reference evidence="2" key="1">
    <citation type="submission" date="2025-08" db="UniProtKB">
        <authorList>
            <consortium name="Ensembl"/>
        </authorList>
    </citation>
    <scope>IDENTIFICATION</scope>
</reference>
<feature type="region of interest" description="Disordered" evidence="1">
    <location>
        <begin position="95"/>
        <end position="114"/>
    </location>
</feature>
<organism evidence="2 3">
    <name type="scientific">Otus sunia</name>
    <name type="common">Oriental scops-owl</name>
    <dbReference type="NCBI Taxonomy" id="257818"/>
    <lineage>
        <taxon>Eukaryota</taxon>
        <taxon>Metazoa</taxon>
        <taxon>Chordata</taxon>
        <taxon>Craniata</taxon>
        <taxon>Vertebrata</taxon>
        <taxon>Euteleostomi</taxon>
        <taxon>Archelosauria</taxon>
        <taxon>Archosauria</taxon>
        <taxon>Dinosauria</taxon>
        <taxon>Saurischia</taxon>
        <taxon>Theropoda</taxon>
        <taxon>Coelurosauria</taxon>
        <taxon>Aves</taxon>
        <taxon>Neognathae</taxon>
        <taxon>Neoaves</taxon>
        <taxon>Telluraves</taxon>
        <taxon>Strigiformes</taxon>
        <taxon>Strigidae</taxon>
        <taxon>Otus</taxon>
    </lineage>
</organism>
<keyword evidence="3" id="KW-1185">Reference proteome</keyword>
<name>A0A8C8E6G9_9STRI</name>
<accession>A0A8C8E6G9</accession>
<reference evidence="2" key="2">
    <citation type="submission" date="2025-09" db="UniProtKB">
        <authorList>
            <consortium name="Ensembl"/>
        </authorList>
    </citation>
    <scope>IDENTIFICATION</scope>
</reference>
<dbReference type="Proteomes" id="UP000694552">
    <property type="component" value="Unplaced"/>
</dbReference>
<proteinExistence type="predicted"/>
<sequence>MGLAGTYKNGIKAGTIFYLENRVCGSLYSTFAPPLSHGATACGQLNAQLEGWLSHVQSTKSPVRVITAPHAGYTCCGSGCCPGKERTRTLSKKIQQVGDLGEWGPQGSAGNRDT</sequence>
<evidence type="ECO:0000313" key="3">
    <source>
        <dbReference type="Proteomes" id="UP000694552"/>
    </source>
</evidence>
<protein>
    <submittedName>
        <fullName evidence="2">Uncharacterized protein</fullName>
    </submittedName>
</protein>
<dbReference type="AlphaFoldDB" id="A0A8C8E6G9"/>
<evidence type="ECO:0000256" key="1">
    <source>
        <dbReference type="SAM" id="MobiDB-lite"/>
    </source>
</evidence>
<dbReference type="Ensembl" id="ENSOSUT00000004845.1">
    <property type="protein sequence ID" value="ENSOSUP00000004689.1"/>
    <property type="gene ID" value="ENSOSUG00000003459.1"/>
</dbReference>